<dbReference type="OrthoDB" id="5873345at2759"/>
<keyword evidence="2" id="KW-1185">Reference proteome</keyword>
<organism evidence="3">
    <name type="scientific">Onchocerca ochengi</name>
    <name type="common">Filarial nematode worm</name>
    <dbReference type="NCBI Taxonomy" id="42157"/>
    <lineage>
        <taxon>Eukaryota</taxon>
        <taxon>Metazoa</taxon>
        <taxon>Ecdysozoa</taxon>
        <taxon>Nematoda</taxon>
        <taxon>Chromadorea</taxon>
        <taxon>Rhabditida</taxon>
        <taxon>Spirurina</taxon>
        <taxon>Spiruromorpha</taxon>
        <taxon>Filarioidea</taxon>
        <taxon>Onchocercidae</taxon>
        <taxon>Onchocerca</taxon>
    </lineage>
</organism>
<reference evidence="1 2" key="2">
    <citation type="submission" date="2018-08" db="EMBL/GenBank/DDBJ databases">
        <authorList>
            <person name="Laetsch R D."/>
            <person name="Stevens L."/>
            <person name="Kumar S."/>
            <person name="Blaxter L. M."/>
        </authorList>
    </citation>
    <scope>NUCLEOTIDE SEQUENCE [LARGE SCALE GENOMIC DNA]</scope>
</reference>
<dbReference type="WBParaSite" id="nOo.2.0.1.t10636-RA">
    <property type="protein sequence ID" value="nOo.2.0.1.t10636-RA"/>
    <property type="gene ID" value="nOo.2.0.1.g10636"/>
</dbReference>
<proteinExistence type="predicted"/>
<dbReference type="AlphaFoldDB" id="A0A182ER71"/>
<name>A0A182ER71_ONCOC</name>
<evidence type="ECO:0000313" key="2">
    <source>
        <dbReference type="Proteomes" id="UP000271087"/>
    </source>
</evidence>
<gene>
    <name evidence="1" type="ORF">NOO_LOCUS10636</name>
</gene>
<accession>A0A182ER71</accession>
<evidence type="ECO:0000313" key="3">
    <source>
        <dbReference type="WBParaSite" id="nOo.2.0.1.t10636-RA"/>
    </source>
</evidence>
<reference evidence="3" key="1">
    <citation type="submission" date="2016-06" db="UniProtKB">
        <authorList>
            <consortium name="WormBaseParasite"/>
        </authorList>
    </citation>
    <scope>IDENTIFICATION</scope>
</reference>
<sequence>MATVVLSIYQYVDIYAKIETERLVFIRLNQNKLLSEECIHLREAVVNDGDTTNVGRLFCNLHVQAVYVICMTVVHLAINLENRQRVYFTAANVQQIAPNPPAKSLTAFFTLCQTDAFAKTLLCSKVPTHCMWNASRKSFERSKLGEPVDGQPGK</sequence>
<protein>
    <submittedName>
        <fullName evidence="3">Cystatin domain-containing protein</fullName>
    </submittedName>
</protein>
<evidence type="ECO:0000313" key="1">
    <source>
        <dbReference type="EMBL" id="VDM94363.1"/>
    </source>
</evidence>
<dbReference type="Proteomes" id="UP000271087">
    <property type="component" value="Unassembled WGS sequence"/>
</dbReference>
<dbReference type="EMBL" id="UYRW01006305">
    <property type="protein sequence ID" value="VDM94363.1"/>
    <property type="molecule type" value="Genomic_DNA"/>
</dbReference>